<dbReference type="PROSITE" id="PS51318">
    <property type="entry name" value="TAT"/>
    <property type="match status" value="1"/>
</dbReference>
<keyword evidence="3" id="KW-0408">Iron</keyword>
<protein>
    <submittedName>
        <fullName evidence="7">3',5'-cyclic adenosine monophosphate phosphodiesterase CpdA</fullName>
        <ecNumber evidence="7">3.1.4.17</ecNumber>
    </submittedName>
</protein>
<dbReference type="AlphaFoldDB" id="A0A517MI33"/>
<dbReference type="PANTHER" id="PTHR42988:SF2">
    <property type="entry name" value="CYCLIC NUCLEOTIDE PHOSPHODIESTERASE CBUA0032-RELATED"/>
    <property type="match status" value="1"/>
</dbReference>
<dbReference type="OrthoDB" id="5505563at2"/>
<evidence type="ECO:0000313" key="8">
    <source>
        <dbReference type="Proteomes" id="UP000320672"/>
    </source>
</evidence>
<evidence type="ECO:0000256" key="2">
    <source>
        <dbReference type="ARBA" id="ARBA00022801"/>
    </source>
</evidence>
<evidence type="ECO:0000259" key="6">
    <source>
        <dbReference type="Pfam" id="PF00149"/>
    </source>
</evidence>
<evidence type="ECO:0000256" key="1">
    <source>
        <dbReference type="ARBA" id="ARBA00022723"/>
    </source>
</evidence>
<evidence type="ECO:0000256" key="4">
    <source>
        <dbReference type="ARBA" id="ARBA00025742"/>
    </source>
</evidence>
<dbReference type="InterPro" id="IPR050884">
    <property type="entry name" value="CNP_phosphodiesterase-III"/>
</dbReference>
<dbReference type="PANTHER" id="PTHR42988">
    <property type="entry name" value="PHOSPHOHYDROLASE"/>
    <property type="match status" value="1"/>
</dbReference>
<gene>
    <name evidence="7" type="primary">cpdA_1</name>
    <name evidence="7" type="ORF">FF011L_33210</name>
</gene>
<keyword evidence="1" id="KW-0479">Metal-binding</keyword>
<dbReference type="EMBL" id="CP036262">
    <property type="protein sequence ID" value="QDS94542.1"/>
    <property type="molecule type" value="Genomic_DNA"/>
</dbReference>
<evidence type="ECO:0000256" key="3">
    <source>
        <dbReference type="ARBA" id="ARBA00023004"/>
    </source>
</evidence>
<sequence length="312" mass="34387" precursor="true">MPLHMIPPTRRRFLQTALVGGAALFATQSALAADSKDNDEWWAFLSDPHIDADPKRGARGIVMLDCLNQIIDEVLAQPTLPAGVIINGDCAFSRGLVGDYKTLSSALQRLVDADVPIHMTMGNHDDRQPFYEAFAEQQIDNPLVDGKHVSILATPTTNLFLIDSLLEVNKVTGEIGQMQLDWLAKSLDAHADKPAIVIGHHYLQFPPKGAQGAISGLKDSQQLVDLFNARPHVQAFVFGHSHHWKVSETEEHLHLVNLPPCSYVFNPAHPHGWVKVKLDSEQLALELRTLDDSHPQQGEQHALSYALAAKAK</sequence>
<dbReference type="KEGG" id="rml:FF011L_33210"/>
<dbReference type="EC" id="3.1.4.17" evidence="7"/>
<feature type="domain" description="Calcineurin-like phosphoesterase" evidence="6">
    <location>
        <begin position="43"/>
        <end position="243"/>
    </location>
</feature>
<dbReference type="GO" id="GO:0004114">
    <property type="term" value="F:3',5'-cyclic-nucleotide phosphodiesterase activity"/>
    <property type="evidence" value="ECO:0007669"/>
    <property type="project" value="UniProtKB-EC"/>
</dbReference>
<dbReference type="Pfam" id="PF00149">
    <property type="entry name" value="Metallophos"/>
    <property type="match status" value="1"/>
</dbReference>
<dbReference type="SUPFAM" id="SSF56300">
    <property type="entry name" value="Metallo-dependent phosphatases"/>
    <property type="match status" value="1"/>
</dbReference>
<dbReference type="InterPro" id="IPR029052">
    <property type="entry name" value="Metallo-depent_PP-like"/>
</dbReference>
<keyword evidence="2 7" id="KW-0378">Hydrolase</keyword>
<dbReference type="GO" id="GO:0046872">
    <property type="term" value="F:metal ion binding"/>
    <property type="evidence" value="ECO:0007669"/>
    <property type="project" value="UniProtKB-KW"/>
</dbReference>
<proteinExistence type="inferred from homology"/>
<dbReference type="InterPro" id="IPR006311">
    <property type="entry name" value="TAT_signal"/>
</dbReference>
<evidence type="ECO:0000313" key="7">
    <source>
        <dbReference type="EMBL" id="QDS94542.1"/>
    </source>
</evidence>
<name>A0A517MI33_9BACT</name>
<feature type="signal peptide" evidence="5">
    <location>
        <begin position="1"/>
        <end position="32"/>
    </location>
</feature>
<comment type="similarity">
    <text evidence="4">Belongs to the cyclic nucleotide phosphodiesterase class-III family.</text>
</comment>
<keyword evidence="8" id="KW-1185">Reference proteome</keyword>
<organism evidence="7 8">
    <name type="scientific">Roseimaritima multifibrata</name>
    <dbReference type="NCBI Taxonomy" id="1930274"/>
    <lineage>
        <taxon>Bacteria</taxon>
        <taxon>Pseudomonadati</taxon>
        <taxon>Planctomycetota</taxon>
        <taxon>Planctomycetia</taxon>
        <taxon>Pirellulales</taxon>
        <taxon>Pirellulaceae</taxon>
        <taxon>Roseimaritima</taxon>
    </lineage>
</organism>
<dbReference type="Gene3D" id="3.60.21.10">
    <property type="match status" value="1"/>
</dbReference>
<dbReference type="Proteomes" id="UP000320672">
    <property type="component" value="Chromosome"/>
</dbReference>
<evidence type="ECO:0000256" key="5">
    <source>
        <dbReference type="SAM" id="SignalP"/>
    </source>
</evidence>
<keyword evidence="5" id="KW-0732">Signal</keyword>
<dbReference type="RefSeq" id="WP_145352562.1">
    <property type="nucleotide sequence ID" value="NZ_CP036262.1"/>
</dbReference>
<dbReference type="InterPro" id="IPR004843">
    <property type="entry name" value="Calcineurin-like_PHP"/>
</dbReference>
<accession>A0A517MI33</accession>
<reference evidence="7 8" key="1">
    <citation type="submission" date="2019-02" db="EMBL/GenBank/DDBJ databases">
        <title>Deep-cultivation of Planctomycetes and their phenomic and genomic characterization uncovers novel biology.</title>
        <authorList>
            <person name="Wiegand S."/>
            <person name="Jogler M."/>
            <person name="Boedeker C."/>
            <person name="Pinto D."/>
            <person name="Vollmers J."/>
            <person name="Rivas-Marin E."/>
            <person name="Kohn T."/>
            <person name="Peeters S.H."/>
            <person name="Heuer A."/>
            <person name="Rast P."/>
            <person name="Oberbeckmann S."/>
            <person name="Bunk B."/>
            <person name="Jeske O."/>
            <person name="Meyerdierks A."/>
            <person name="Storesund J.E."/>
            <person name="Kallscheuer N."/>
            <person name="Luecker S."/>
            <person name="Lage O.M."/>
            <person name="Pohl T."/>
            <person name="Merkel B.J."/>
            <person name="Hornburger P."/>
            <person name="Mueller R.-W."/>
            <person name="Bruemmer F."/>
            <person name="Labrenz M."/>
            <person name="Spormann A.M."/>
            <person name="Op den Camp H."/>
            <person name="Overmann J."/>
            <person name="Amann R."/>
            <person name="Jetten M.S.M."/>
            <person name="Mascher T."/>
            <person name="Medema M.H."/>
            <person name="Devos D.P."/>
            <person name="Kaster A.-K."/>
            <person name="Ovreas L."/>
            <person name="Rohde M."/>
            <person name="Galperin M.Y."/>
            <person name="Jogler C."/>
        </authorList>
    </citation>
    <scope>NUCLEOTIDE SEQUENCE [LARGE SCALE GENOMIC DNA]</scope>
    <source>
        <strain evidence="7 8">FF011L</strain>
    </source>
</reference>
<feature type="chain" id="PRO_5021856548" evidence="5">
    <location>
        <begin position="33"/>
        <end position="312"/>
    </location>
</feature>